<keyword evidence="3" id="KW-1185">Reference proteome</keyword>
<dbReference type="PANTHER" id="PTHR38790">
    <property type="entry name" value="2EXR DOMAIN-CONTAINING PROTEIN-RELATED"/>
    <property type="match status" value="1"/>
</dbReference>
<evidence type="ECO:0000256" key="1">
    <source>
        <dbReference type="SAM" id="MobiDB-lite"/>
    </source>
</evidence>
<gene>
    <name evidence="2" type="ORF">B5807_04112</name>
</gene>
<sequence>MAPRKPAATADTSEKKPVNETNKVVKRPARGYHKFKNGFLNVKPKGGEIEITKSNQESPLLRLPPEIRNKIWGYTLGHNIFRSILIRLGKRKFKYEWMSRPDEPHIGLPLLATCRQIYSEAAIMPFNLNTFVADTLNGERNMLRAFKVFNAHQRKQITSIRLVYKSYDLLGSDALNDFNVYQLEGYRAQLKRLHSKLNTMEFVILSGEVEYLSEEGVAHI</sequence>
<proteinExistence type="predicted"/>
<reference evidence="2 3" key="1">
    <citation type="journal article" date="2017" name="Genome Announc.">
        <title>Genome sequence of the saprophytic ascomycete Epicoccum nigrum ICMP 19927 strain isolated from New Zealand.</title>
        <authorList>
            <person name="Fokin M."/>
            <person name="Fleetwood D."/>
            <person name="Weir B.S."/>
            <person name="Villas-Boas S.G."/>
        </authorList>
    </citation>
    <scope>NUCLEOTIDE SEQUENCE [LARGE SCALE GENOMIC DNA]</scope>
    <source>
        <strain evidence="2 3">ICMP 19927</strain>
    </source>
</reference>
<dbReference type="Proteomes" id="UP000193240">
    <property type="component" value="Unassembled WGS sequence"/>
</dbReference>
<evidence type="ECO:0000313" key="2">
    <source>
        <dbReference type="EMBL" id="OSS50584.1"/>
    </source>
</evidence>
<evidence type="ECO:0000313" key="3">
    <source>
        <dbReference type="Proteomes" id="UP000193240"/>
    </source>
</evidence>
<feature type="region of interest" description="Disordered" evidence="1">
    <location>
        <begin position="1"/>
        <end position="26"/>
    </location>
</feature>
<dbReference type="InParanoid" id="A0A1Y2M371"/>
<dbReference type="PANTHER" id="PTHR38790:SF4">
    <property type="entry name" value="2EXR DOMAIN-CONTAINING PROTEIN"/>
    <property type="match status" value="1"/>
</dbReference>
<organism evidence="2 3">
    <name type="scientific">Epicoccum nigrum</name>
    <name type="common">Soil fungus</name>
    <name type="synonym">Epicoccum purpurascens</name>
    <dbReference type="NCBI Taxonomy" id="105696"/>
    <lineage>
        <taxon>Eukaryota</taxon>
        <taxon>Fungi</taxon>
        <taxon>Dikarya</taxon>
        <taxon>Ascomycota</taxon>
        <taxon>Pezizomycotina</taxon>
        <taxon>Dothideomycetes</taxon>
        <taxon>Pleosporomycetidae</taxon>
        <taxon>Pleosporales</taxon>
        <taxon>Pleosporineae</taxon>
        <taxon>Didymellaceae</taxon>
        <taxon>Epicoccum</taxon>
    </lineage>
</organism>
<dbReference type="AlphaFoldDB" id="A0A1Y2M371"/>
<dbReference type="OMA" id="NGERNML"/>
<protein>
    <submittedName>
        <fullName evidence="2">Uncharacterized protein</fullName>
    </submittedName>
</protein>
<accession>A0A1Y2M371</accession>
<dbReference type="EMBL" id="KZ107841">
    <property type="protein sequence ID" value="OSS50584.1"/>
    <property type="molecule type" value="Genomic_DNA"/>
</dbReference>
<name>A0A1Y2M371_EPING</name>